<evidence type="ECO:0000256" key="2">
    <source>
        <dbReference type="ARBA" id="ARBA00022679"/>
    </source>
</evidence>
<dbReference type="RefSeq" id="WP_130539087.1">
    <property type="nucleotide sequence ID" value="NZ_SGXA01000001.1"/>
</dbReference>
<gene>
    <name evidence="4" type="ORF">EV199_0486</name>
</gene>
<reference evidence="4 5" key="1">
    <citation type="submission" date="2019-02" db="EMBL/GenBank/DDBJ databases">
        <title>Genomic Encyclopedia of Type Strains, Phase IV (KMG-IV): sequencing the most valuable type-strain genomes for metagenomic binning, comparative biology and taxonomic classification.</title>
        <authorList>
            <person name="Goeker M."/>
        </authorList>
    </citation>
    <scope>NUCLEOTIDE SEQUENCE [LARGE SCALE GENOMIC DNA]</scope>
    <source>
        <strain evidence="4 5">DSM 18116</strain>
    </source>
</reference>
<keyword evidence="5" id="KW-1185">Reference proteome</keyword>
<dbReference type="GO" id="GO:0016740">
    <property type="term" value="F:transferase activity"/>
    <property type="evidence" value="ECO:0007669"/>
    <property type="project" value="UniProtKB-KW"/>
</dbReference>
<sequence length="348" mass="38439">MEKNINFSQLHTAAGREIQAGGQRWLFFGGTAYLGLQQHPRMLEFFMQGMQQYGLNNGTSRNNNVQFAVYPEVETALANRFGSESALVTSSGYLAAQMAVKDLAGTATTLYAPATHPALWLHENPGIGGSFKDWAIQTVSEINKSEQNKFLVISNTLNNLLPELYDFSEFKNILPEKKIHFLLDDSHGIGVLTEQQWIPDHPGFSITVVASLAKGLGTDAGVVLSDAATIARLKQSPIYLGASPPSPAAMQALLLAAPICQEQRVKLLLNMQYFQQRCKAVCQYIPGFPVYYFPEAGLFEKLLEKKIVISSFHYPLPTDPELNRVVISSLHTQQDLDTLLLAIHQAQS</sequence>
<accession>A0A4Q7MZE4</accession>
<dbReference type="InterPro" id="IPR050087">
    <property type="entry name" value="AON_synthase_class-II"/>
</dbReference>
<dbReference type="InterPro" id="IPR004839">
    <property type="entry name" value="Aminotransferase_I/II_large"/>
</dbReference>
<dbReference type="Pfam" id="PF00155">
    <property type="entry name" value="Aminotran_1_2"/>
    <property type="match status" value="1"/>
</dbReference>
<keyword evidence="2" id="KW-0808">Transferase</keyword>
<name>A0A4Q7MZE4_9BACT</name>
<dbReference type="AlphaFoldDB" id="A0A4Q7MZE4"/>
<dbReference type="Gene3D" id="3.40.640.10">
    <property type="entry name" value="Type I PLP-dependent aspartate aminotransferase-like (Major domain)"/>
    <property type="match status" value="1"/>
</dbReference>
<dbReference type="PANTHER" id="PTHR13693">
    <property type="entry name" value="CLASS II AMINOTRANSFERASE/8-AMINO-7-OXONONANOATE SYNTHASE"/>
    <property type="match status" value="1"/>
</dbReference>
<proteinExistence type="predicted"/>
<dbReference type="SUPFAM" id="SSF53383">
    <property type="entry name" value="PLP-dependent transferases"/>
    <property type="match status" value="1"/>
</dbReference>
<comment type="cofactor">
    <cofactor evidence="1">
        <name>pyridoxal 5'-phosphate</name>
        <dbReference type="ChEBI" id="CHEBI:597326"/>
    </cofactor>
</comment>
<dbReference type="Proteomes" id="UP000293874">
    <property type="component" value="Unassembled WGS sequence"/>
</dbReference>
<organism evidence="4 5">
    <name type="scientific">Pseudobacter ginsenosidimutans</name>
    <dbReference type="NCBI Taxonomy" id="661488"/>
    <lineage>
        <taxon>Bacteria</taxon>
        <taxon>Pseudomonadati</taxon>
        <taxon>Bacteroidota</taxon>
        <taxon>Chitinophagia</taxon>
        <taxon>Chitinophagales</taxon>
        <taxon>Chitinophagaceae</taxon>
        <taxon>Pseudobacter</taxon>
    </lineage>
</organism>
<dbReference type="Gene3D" id="3.90.1150.10">
    <property type="entry name" value="Aspartate Aminotransferase, domain 1"/>
    <property type="match status" value="1"/>
</dbReference>
<evidence type="ECO:0000259" key="3">
    <source>
        <dbReference type="Pfam" id="PF00155"/>
    </source>
</evidence>
<evidence type="ECO:0000313" key="5">
    <source>
        <dbReference type="Proteomes" id="UP000293874"/>
    </source>
</evidence>
<dbReference type="InterPro" id="IPR015422">
    <property type="entry name" value="PyrdxlP-dep_Trfase_small"/>
</dbReference>
<evidence type="ECO:0000313" key="4">
    <source>
        <dbReference type="EMBL" id="RZS74637.1"/>
    </source>
</evidence>
<dbReference type="InterPro" id="IPR015421">
    <property type="entry name" value="PyrdxlP-dep_Trfase_major"/>
</dbReference>
<protein>
    <submittedName>
        <fullName evidence="4">7-keto-8-aminopelargonate synthetase-like enzyme</fullName>
    </submittedName>
</protein>
<evidence type="ECO:0000256" key="1">
    <source>
        <dbReference type="ARBA" id="ARBA00001933"/>
    </source>
</evidence>
<dbReference type="InterPro" id="IPR015424">
    <property type="entry name" value="PyrdxlP-dep_Trfase"/>
</dbReference>
<dbReference type="GO" id="GO:0030170">
    <property type="term" value="F:pyridoxal phosphate binding"/>
    <property type="evidence" value="ECO:0007669"/>
    <property type="project" value="InterPro"/>
</dbReference>
<comment type="caution">
    <text evidence="4">The sequence shown here is derived from an EMBL/GenBank/DDBJ whole genome shotgun (WGS) entry which is preliminary data.</text>
</comment>
<feature type="domain" description="Aminotransferase class I/classII large" evidence="3">
    <location>
        <begin position="142"/>
        <end position="343"/>
    </location>
</feature>
<dbReference type="EMBL" id="SGXA01000001">
    <property type="protein sequence ID" value="RZS74637.1"/>
    <property type="molecule type" value="Genomic_DNA"/>
</dbReference>